<dbReference type="CDD" id="cd17546">
    <property type="entry name" value="REC_hyHK_CKI1_RcsC-like"/>
    <property type="match status" value="1"/>
</dbReference>
<dbReference type="Pfam" id="PF02518">
    <property type="entry name" value="HATPase_c"/>
    <property type="match status" value="1"/>
</dbReference>
<dbReference type="Pfam" id="PF01627">
    <property type="entry name" value="Hpt"/>
    <property type="match status" value="1"/>
</dbReference>
<dbReference type="CDD" id="cd00156">
    <property type="entry name" value="REC"/>
    <property type="match status" value="1"/>
</dbReference>
<dbReference type="SUPFAM" id="SSF52172">
    <property type="entry name" value="CheY-like"/>
    <property type="match status" value="2"/>
</dbReference>
<feature type="chain" id="PRO_5045300602" description="histidine kinase" evidence="15">
    <location>
        <begin position="27"/>
        <end position="1569"/>
    </location>
</feature>
<feature type="transmembrane region" description="Helical" evidence="14">
    <location>
        <begin position="326"/>
        <end position="345"/>
    </location>
</feature>
<dbReference type="CDD" id="cd01007">
    <property type="entry name" value="PBP2_BvgS_HisK_like"/>
    <property type="match status" value="1"/>
</dbReference>
<dbReference type="SMART" id="SM00387">
    <property type="entry name" value="HATPase_c"/>
    <property type="match status" value="1"/>
</dbReference>
<keyword evidence="15" id="KW-0732">Signal</keyword>
<dbReference type="Gene3D" id="1.20.120.160">
    <property type="entry name" value="HPT domain"/>
    <property type="match status" value="1"/>
</dbReference>
<dbReference type="Gene3D" id="3.30.565.10">
    <property type="entry name" value="Histidine kinase-like ATPase, C-terminal domain"/>
    <property type="match status" value="1"/>
</dbReference>
<dbReference type="Pfam" id="PF02743">
    <property type="entry name" value="dCache_1"/>
    <property type="match status" value="1"/>
</dbReference>
<dbReference type="InterPro" id="IPR035965">
    <property type="entry name" value="PAS-like_dom_sf"/>
</dbReference>
<accession>A0ABW4XLL6</accession>
<feature type="modified residue" description="4-aspartylphosphate" evidence="13">
    <location>
        <position position="1134"/>
    </location>
</feature>
<feature type="transmembrane region" description="Helical" evidence="14">
    <location>
        <begin position="282"/>
        <end position="306"/>
    </location>
</feature>
<keyword evidence="6 14" id="KW-0812">Transmembrane</keyword>
<dbReference type="InterPro" id="IPR001638">
    <property type="entry name" value="Solute-binding_3/MltF_N"/>
</dbReference>
<dbReference type="PROSITE" id="PS50894">
    <property type="entry name" value="HPT"/>
    <property type="match status" value="1"/>
</dbReference>
<keyword evidence="8" id="KW-0067">ATP-binding</keyword>
<dbReference type="SUPFAM" id="SSF55874">
    <property type="entry name" value="ATPase domain of HSP90 chaperone/DNA topoisomerase II/histidine kinase"/>
    <property type="match status" value="1"/>
</dbReference>
<evidence type="ECO:0000256" key="3">
    <source>
        <dbReference type="ARBA" id="ARBA00012438"/>
    </source>
</evidence>
<evidence type="ECO:0000256" key="8">
    <source>
        <dbReference type="ARBA" id="ARBA00022840"/>
    </source>
</evidence>
<evidence type="ECO:0000313" key="19">
    <source>
        <dbReference type="EMBL" id="MFD2096072.1"/>
    </source>
</evidence>
<dbReference type="InterPro" id="IPR003661">
    <property type="entry name" value="HisK_dim/P_dom"/>
</dbReference>
<dbReference type="PRINTS" id="PR00344">
    <property type="entry name" value="BCTRLSENSOR"/>
</dbReference>
<dbReference type="InterPro" id="IPR011006">
    <property type="entry name" value="CheY-like_superfamily"/>
</dbReference>
<dbReference type="InterPro" id="IPR036890">
    <property type="entry name" value="HATPase_C_sf"/>
</dbReference>
<dbReference type="RefSeq" id="WP_345341055.1">
    <property type="nucleotide sequence ID" value="NZ_BAABLI010000017.1"/>
</dbReference>
<dbReference type="PROSITE" id="PS50109">
    <property type="entry name" value="HIS_KIN"/>
    <property type="match status" value="1"/>
</dbReference>
<dbReference type="SUPFAM" id="SSF55785">
    <property type="entry name" value="PYP-like sensor domain (PAS domain)"/>
    <property type="match status" value="1"/>
</dbReference>
<dbReference type="SMART" id="SM00062">
    <property type="entry name" value="PBPb"/>
    <property type="match status" value="1"/>
</dbReference>
<comment type="subcellular location">
    <subcellularLocation>
        <location evidence="2">Cell membrane</location>
        <topology evidence="2">Multi-pass membrane protein</topology>
    </subcellularLocation>
</comment>
<dbReference type="Gene3D" id="3.40.190.10">
    <property type="entry name" value="Periplasmic binding protein-like II"/>
    <property type="match status" value="2"/>
</dbReference>
<name>A0ABW4XLL6_9GAMM</name>
<comment type="caution">
    <text evidence="19">The sequence shown here is derived from an EMBL/GenBank/DDBJ whole genome shotgun (WGS) entry which is preliminary data.</text>
</comment>
<dbReference type="InterPro" id="IPR000014">
    <property type="entry name" value="PAS"/>
</dbReference>
<evidence type="ECO:0000256" key="14">
    <source>
        <dbReference type="SAM" id="Phobius"/>
    </source>
</evidence>
<dbReference type="InterPro" id="IPR001789">
    <property type="entry name" value="Sig_transdc_resp-reg_receiver"/>
</dbReference>
<feature type="domain" description="Histidine kinase" evidence="16">
    <location>
        <begin position="842"/>
        <end position="1063"/>
    </location>
</feature>
<feature type="domain" description="HPt" evidence="18">
    <location>
        <begin position="1386"/>
        <end position="1480"/>
    </location>
</feature>
<feature type="modified residue" description="4-aspartylphosphate" evidence="13">
    <location>
        <position position="1277"/>
    </location>
</feature>
<evidence type="ECO:0000256" key="5">
    <source>
        <dbReference type="ARBA" id="ARBA00022553"/>
    </source>
</evidence>
<proteinExistence type="predicted"/>
<comment type="catalytic activity">
    <reaction evidence="1">
        <text>ATP + protein L-histidine = ADP + protein N-phospho-L-histidine.</text>
        <dbReference type="EC" id="2.7.13.3"/>
    </reaction>
</comment>
<evidence type="ECO:0000256" key="13">
    <source>
        <dbReference type="PROSITE-ProRule" id="PRU00169"/>
    </source>
</evidence>
<reference evidence="20" key="1">
    <citation type="journal article" date="2019" name="Int. J. Syst. Evol. Microbiol.">
        <title>The Global Catalogue of Microorganisms (GCM) 10K type strain sequencing project: providing services to taxonomists for standard genome sequencing and annotation.</title>
        <authorList>
            <consortium name="The Broad Institute Genomics Platform"/>
            <consortium name="The Broad Institute Genome Sequencing Center for Infectious Disease"/>
            <person name="Wu L."/>
            <person name="Ma J."/>
        </authorList>
    </citation>
    <scope>NUCLEOTIDE SEQUENCE [LARGE SCALE GENOMIC DNA]</scope>
    <source>
        <strain evidence="20">CGMCC 1.10992</strain>
    </source>
</reference>
<evidence type="ECO:0000256" key="4">
    <source>
        <dbReference type="ARBA" id="ARBA00022475"/>
    </source>
</evidence>
<evidence type="ECO:0000259" key="18">
    <source>
        <dbReference type="PROSITE" id="PS50894"/>
    </source>
</evidence>
<dbReference type="SMART" id="SM00448">
    <property type="entry name" value="REC"/>
    <property type="match status" value="2"/>
</dbReference>
<feature type="transmembrane region" description="Helical" evidence="14">
    <location>
        <begin position="648"/>
        <end position="669"/>
    </location>
</feature>
<keyword evidence="10" id="KW-0902">Two-component regulatory system</keyword>
<organism evidence="19 20">
    <name type="scientific">Corallincola platygyrae</name>
    <dbReference type="NCBI Taxonomy" id="1193278"/>
    <lineage>
        <taxon>Bacteria</taxon>
        <taxon>Pseudomonadati</taxon>
        <taxon>Pseudomonadota</taxon>
        <taxon>Gammaproteobacteria</taxon>
        <taxon>Alteromonadales</taxon>
        <taxon>Psychromonadaceae</taxon>
        <taxon>Corallincola</taxon>
    </lineage>
</organism>
<evidence type="ECO:0000256" key="12">
    <source>
        <dbReference type="PROSITE-ProRule" id="PRU00110"/>
    </source>
</evidence>
<dbReference type="InterPro" id="IPR036641">
    <property type="entry name" value="HPT_dom_sf"/>
</dbReference>
<dbReference type="EC" id="2.7.13.3" evidence="3"/>
<dbReference type="CDD" id="cd18773">
    <property type="entry name" value="PDC1_HK_sensor"/>
    <property type="match status" value="1"/>
</dbReference>
<keyword evidence="7" id="KW-0547">Nucleotide-binding</keyword>
<evidence type="ECO:0000256" key="15">
    <source>
        <dbReference type="SAM" id="SignalP"/>
    </source>
</evidence>
<dbReference type="InterPro" id="IPR005467">
    <property type="entry name" value="His_kinase_dom"/>
</dbReference>
<dbReference type="CDD" id="cd00130">
    <property type="entry name" value="PAS"/>
    <property type="match status" value="1"/>
</dbReference>
<dbReference type="EMBL" id="JBHUHT010000011">
    <property type="protein sequence ID" value="MFD2096072.1"/>
    <property type="molecule type" value="Genomic_DNA"/>
</dbReference>
<evidence type="ECO:0000256" key="9">
    <source>
        <dbReference type="ARBA" id="ARBA00022989"/>
    </source>
</evidence>
<dbReference type="CDD" id="cd00088">
    <property type="entry name" value="HPT"/>
    <property type="match status" value="1"/>
</dbReference>
<dbReference type="CDD" id="cd00082">
    <property type="entry name" value="HisKA"/>
    <property type="match status" value="1"/>
</dbReference>
<evidence type="ECO:0000256" key="6">
    <source>
        <dbReference type="ARBA" id="ARBA00022692"/>
    </source>
</evidence>
<dbReference type="PROSITE" id="PS50110">
    <property type="entry name" value="RESPONSE_REGULATORY"/>
    <property type="match status" value="2"/>
</dbReference>
<dbReference type="SUPFAM" id="SSF47384">
    <property type="entry name" value="Homodimeric domain of signal transducing histidine kinase"/>
    <property type="match status" value="1"/>
</dbReference>
<evidence type="ECO:0000313" key="20">
    <source>
        <dbReference type="Proteomes" id="UP001597380"/>
    </source>
</evidence>
<keyword evidence="4" id="KW-1003">Cell membrane</keyword>
<sequence length="1569" mass="174610">MTHKLLRLFGSIFGICFWLFSGLAHAQMDYETLPAQMQAWASENPEVFVVADPNLPPYDFIDENGQRSGLGKELVDALNQVLPFTLTYKEYDSFSQGLRAVENGDAHVFSLCARTRHRAKHFHFSNPILGIESVIIFKASAEKLNQPEDLSPSHTVGFVKGYANAELVFATQGAPQSVMTGSVQEGLHKVANGEIDGFIIDPVQAAYWRQEKQLSDLAYFYLPNLRSLRLRFCVNRDHPELEQWIDWGMNQVGKGFISELHQQWAKQDAAAMEVEQREDHPLVGWITQIAGLSAALIMVLFFFYFVRGQGDELAKQFGSEQFRRSFLLGVGLLCLILVLLVGVVLSRTYNNTLNGNIKTLNISLATAEQQLANWYQGRVDMVTEVSQNPAVKDLAWVLVERDKADLDPRGSAELRAFKVALREASNLNVAAVRFYLISPDGINLASHADHVIGKPNLMAEQVPDLFQRVVAGETLFIPPIWSDFDLDGNIAEDDKDPVLLIATPMYDRQQRRIGVLAGVADPSEEFSQILSNIRLGDSGEIYAVDHRGFMVSESSFTHILRKQGRLKVGESVIGNIKLEDAMANQGIMSPFDGASNKRGGKNLSGYNDYQGHEVIGQWIWHPFLNLLLVGEFHKDEAMEDFRKVAVNLAVLTLISIAVIISVSMFMLVIGRRAYQAQADSAKRLEVEVEARTKELRKSEQDNRLILGSVGEGIIGFNGAQLCTFINPAACDMLLHSPDVIGSHARSVLPISFDNDMDVERAINEVMSSGNPLQVEEATLERPSAPYLPVEINIHPLTIDDAIQGVVVAFRDITEQNKAKLALIEAKQLADDASSAKSNFLANMSHEIRTPMNAIIGMSYLALQSELPDKPKNYVEKVNRSATNLLGIINDILDFSKIEAGHIDLERVDFNLADLLENVFTVISVKVEEKELELNLDIGRDVPLNLIGDPLRLNQVVTNLLSNAVKFTAFGAVSLEISQLNRMGSTVELRFCVRDTGIGMTEEQKAKLFQSFAQADASTTRKFGGTGLGLAISKSLVELMDGEIWVESTPDVGSEFFFTMQASVNETLEYEHQESRKALLKEKRVLVVDDDSAAIQVLKEILTEYGCEIYTANSGPEALEMATSYNVSFDIALIDWEMPKMNGLALCDELKALPNQDMKHLVMVSSHDSDEIGEENIRRRFDSMIAKPVNPDSVFRALKRVIDEQYHLQRRQYKRKARQGKRSMLTGAYLLLVEDNELNQELAKELLEQASIKVDVANNGQEAVNMVNAQQYDGVLMDVQMPVMDGYTATREIRENHPDLPIVAMTANAMAGDKEKVLEAGMNDHIAKPIDIEQMFDTLSQWITPSGLVTEIPLVSDDSEQEEDVSSLELSADIIDTEAGIAVCNGNQGLYLRLLKKFQKGQRQFVDEFNHAWQEGDWEAATRAAHTLKGAASHIGAKTLAASAGGVELACSEQQDEASINKLMELLKQHLDEVIHCLDRAFSQEQQSTATSMQESISKEQLIEALTELKELADNYDFEAGERASELKKQCHDPKLQALLDQLLQQLEEYDFDVAGQTLVSLFEHAEAMS</sequence>
<dbReference type="Pfam" id="PF13426">
    <property type="entry name" value="PAS_9"/>
    <property type="match status" value="1"/>
</dbReference>
<keyword evidence="5 13" id="KW-0597">Phosphoprotein</keyword>
<evidence type="ECO:0000259" key="17">
    <source>
        <dbReference type="PROSITE" id="PS50110"/>
    </source>
</evidence>
<dbReference type="Proteomes" id="UP001597380">
    <property type="component" value="Unassembled WGS sequence"/>
</dbReference>
<feature type="domain" description="Response regulatory" evidence="17">
    <location>
        <begin position="1083"/>
        <end position="1201"/>
    </location>
</feature>
<dbReference type="Gene3D" id="3.40.50.2300">
    <property type="match status" value="2"/>
</dbReference>
<gene>
    <name evidence="19" type="ORF">ACFSJ3_08755</name>
</gene>
<dbReference type="InterPro" id="IPR003594">
    <property type="entry name" value="HATPase_dom"/>
</dbReference>
<evidence type="ECO:0000256" key="11">
    <source>
        <dbReference type="ARBA" id="ARBA00023136"/>
    </source>
</evidence>
<dbReference type="CDD" id="cd16922">
    <property type="entry name" value="HATPase_EvgS-ArcB-TorS-like"/>
    <property type="match status" value="1"/>
</dbReference>
<keyword evidence="20" id="KW-1185">Reference proteome</keyword>
<dbReference type="Gene3D" id="3.30.450.20">
    <property type="entry name" value="PAS domain"/>
    <property type="match status" value="1"/>
</dbReference>
<feature type="signal peptide" evidence="15">
    <location>
        <begin position="1"/>
        <end position="26"/>
    </location>
</feature>
<dbReference type="SUPFAM" id="SSF47226">
    <property type="entry name" value="Histidine-containing phosphotransfer domain, HPT domain"/>
    <property type="match status" value="1"/>
</dbReference>
<dbReference type="PANTHER" id="PTHR45339:SF1">
    <property type="entry name" value="HYBRID SIGNAL TRANSDUCTION HISTIDINE KINASE J"/>
    <property type="match status" value="1"/>
</dbReference>
<dbReference type="InterPro" id="IPR004358">
    <property type="entry name" value="Sig_transdc_His_kin-like_C"/>
</dbReference>
<evidence type="ECO:0000256" key="7">
    <source>
        <dbReference type="ARBA" id="ARBA00022741"/>
    </source>
</evidence>
<dbReference type="PANTHER" id="PTHR45339">
    <property type="entry name" value="HYBRID SIGNAL TRANSDUCTION HISTIDINE KINASE J"/>
    <property type="match status" value="1"/>
</dbReference>
<protein>
    <recommendedName>
        <fullName evidence="3">histidine kinase</fullName>
        <ecNumber evidence="3">2.7.13.3</ecNumber>
    </recommendedName>
</protein>
<dbReference type="InterPro" id="IPR008207">
    <property type="entry name" value="Sig_transdc_His_kin_Hpt_dom"/>
</dbReference>
<evidence type="ECO:0000256" key="2">
    <source>
        <dbReference type="ARBA" id="ARBA00004651"/>
    </source>
</evidence>
<dbReference type="SMART" id="SM00388">
    <property type="entry name" value="HisKA"/>
    <property type="match status" value="1"/>
</dbReference>
<dbReference type="Gene3D" id="1.10.287.130">
    <property type="match status" value="1"/>
</dbReference>
<dbReference type="InterPro" id="IPR033479">
    <property type="entry name" value="dCache_1"/>
</dbReference>
<evidence type="ECO:0000256" key="1">
    <source>
        <dbReference type="ARBA" id="ARBA00000085"/>
    </source>
</evidence>
<evidence type="ECO:0000256" key="10">
    <source>
        <dbReference type="ARBA" id="ARBA00023012"/>
    </source>
</evidence>
<feature type="modified residue" description="Phosphohistidine" evidence="12">
    <location>
        <position position="1425"/>
    </location>
</feature>
<dbReference type="InterPro" id="IPR036097">
    <property type="entry name" value="HisK_dim/P_sf"/>
</dbReference>
<evidence type="ECO:0000259" key="16">
    <source>
        <dbReference type="PROSITE" id="PS50109"/>
    </source>
</evidence>
<dbReference type="SUPFAM" id="SSF53850">
    <property type="entry name" value="Periplasmic binding protein-like II"/>
    <property type="match status" value="1"/>
</dbReference>
<dbReference type="Pfam" id="PF00497">
    <property type="entry name" value="SBP_bac_3"/>
    <property type="match status" value="1"/>
</dbReference>
<dbReference type="Pfam" id="PF00072">
    <property type="entry name" value="Response_reg"/>
    <property type="match status" value="2"/>
</dbReference>
<feature type="domain" description="Response regulatory" evidence="17">
    <location>
        <begin position="1228"/>
        <end position="1342"/>
    </location>
</feature>
<dbReference type="Pfam" id="PF00512">
    <property type="entry name" value="HisKA"/>
    <property type="match status" value="1"/>
</dbReference>
<keyword evidence="11 14" id="KW-0472">Membrane</keyword>
<keyword evidence="9 14" id="KW-1133">Transmembrane helix</keyword>